<dbReference type="InterPro" id="IPR012796">
    <property type="entry name" value="Lysidine-tRNA-synth_C"/>
</dbReference>
<dbReference type="GO" id="GO:0032267">
    <property type="term" value="F:tRNA(Ile)-lysidine synthase activity"/>
    <property type="evidence" value="ECO:0007669"/>
    <property type="project" value="UniProtKB-EC"/>
</dbReference>
<evidence type="ECO:0000256" key="3">
    <source>
        <dbReference type="ARBA" id="ARBA00022598"/>
    </source>
</evidence>
<comment type="function">
    <text evidence="8">Ligates lysine onto the cytidine present at position 34 of the AUA codon-specific tRNA(Ile) that contains the anticodon CAU, in an ATP-dependent manner. Cytidine is converted to lysidine, thus changing the amino acid specificity of the tRNA from methionine to isoleucine.</text>
</comment>
<dbReference type="GO" id="GO:0005737">
    <property type="term" value="C:cytoplasm"/>
    <property type="evidence" value="ECO:0007669"/>
    <property type="project" value="UniProtKB-SubCell"/>
</dbReference>
<dbReference type="Pfam" id="PF01171">
    <property type="entry name" value="ATP_bind_3"/>
    <property type="match status" value="1"/>
</dbReference>
<dbReference type="InterPro" id="IPR012094">
    <property type="entry name" value="tRNA_Ile_lys_synt"/>
</dbReference>
<reference evidence="10 11" key="1">
    <citation type="submission" date="2019-02" db="EMBL/GenBank/DDBJ databases">
        <title>Aquabacterium sp. strain KMB7.</title>
        <authorList>
            <person name="Chen W.-M."/>
        </authorList>
    </citation>
    <scope>NUCLEOTIDE SEQUENCE [LARGE SCALE GENOMIC DNA]</scope>
    <source>
        <strain evidence="10 11">KMB7</strain>
    </source>
</reference>
<evidence type="ECO:0000256" key="4">
    <source>
        <dbReference type="ARBA" id="ARBA00022694"/>
    </source>
</evidence>
<evidence type="ECO:0000256" key="1">
    <source>
        <dbReference type="ARBA" id="ARBA00004496"/>
    </source>
</evidence>
<comment type="similarity">
    <text evidence="8">Belongs to the tRNA(Ile)-lysidine synthase family.</text>
</comment>
<dbReference type="SUPFAM" id="SSF56037">
    <property type="entry name" value="PheT/TilS domain"/>
    <property type="match status" value="1"/>
</dbReference>
<evidence type="ECO:0000256" key="5">
    <source>
        <dbReference type="ARBA" id="ARBA00022741"/>
    </source>
</evidence>
<keyword evidence="11" id="KW-1185">Reference proteome</keyword>
<evidence type="ECO:0000256" key="8">
    <source>
        <dbReference type="HAMAP-Rule" id="MF_01161"/>
    </source>
</evidence>
<evidence type="ECO:0000313" key="11">
    <source>
        <dbReference type="Proteomes" id="UP000292120"/>
    </source>
</evidence>
<dbReference type="InterPro" id="IPR012795">
    <property type="entry name" value="tRNA_Ile_lys_synt_N"/>
</dbReference>
<comment type="subcellular location">
    <subcellularLocation>
        <location evidence="1 8">Cytoplasm</location>
    </subcellularLocation>
</comment>
<evidence type="ECO:0000259" key="9">
    <source>
        <dbReference type="SMART" id="SM00977"/>
    </source>
</evidence>
<evidence type="ECO:0000256" key="7">
    <source>
        <dbReference type="ARBA" id="ARBA00048539"/>
    </source>
</evidence>
<organism evidence="10 11">
    <name type="scientific">Aquabacterium lacunae</name>
    <dbReference type="NCBI Taxonomy" id="2528630"/>
    <lineage>
        <taxon>Bacteria</taxon>
        <taxon>Pseudomonadati</taxon>
        <taxon>Pseudomonadota</taxon>
        <taxon>Betaproteobacteria</taxon>
        <taxon>Burkholderiales</taxon>
        <taxon>Aquabacterium</taxon>
    </lineage>
</organism>
<dbReference type="GO" id="GO:0005524">
    <property type="term" value="F:ATP binding"/>
    <property type="evidence" value="ECO:0007669"/>
    <property type="project" value="UniProtKB-UniRule"/>
</dbReference>
<dbReference type="EC" id="6.3.4.19" evidence="8"/>
<dbReference type="OrthoDB" id="9807403at2"/>
<comment type="caution">
    <text evidence="10">The sequence shown here is derived from an EMBL/GenBank/DDBJ whole genome shotgun (WGS) entry which is preliminary data.</text>
</comment>
<accession>A0A4V2JFE1</accession>
<comment type="catalytic activity">
    <reaction evidence="7 8">
        <text>cytidine(34) in tRNA(Ile2) + L-lysine + ATP = lysidine(34) in tRNA(Ile2) + AMP + diphosphate + H(+)</text>
        <dbReference type="Rhea" id="RHEA:43744"/>
        <dbReference type="Rhea" id="RHEA-COMP:10625"/>
        <dbReference type="Rhea" id="RHEA-COMP:10670"/>
        <dbReference type="ChEBI" id="CHEBI:15378"/>
        <dbReference type="ChEBI" id="CHEBI:30616"/>
        <dbReference type="ChEBI" id="CHEBI:32551"/>
        <dbReference type="ChEBI" id="CHEBI:33019"/>
        <dbReference type="ChEBI" id="CHEBI:82748"/>
        <dbReference type="ChEBI" id="CHEBI:83665"/>
        <dbReference type="ChEBI" id="CHEBI:456215"/>
        <dbReference type="EC" id="6.3.4.19"/>
    </reaction>
</comment>
<dbReference type="InterPro" id="IPR014729">
    <property type="entry name" value="Rossmann-like_a/b/a_fold"/>
</dbReference>
<keyword evidence="3 8" id="KW-0436">Ligase</keyword>
<feature type="domain" description="Lysidine-tRNA(Ile) synthetase C-terminal" evidence="9">
    <location>
        <begin position="399"/>
        <end position="472"/>
    </location>
</feature>
<feature type="binding site" evidence="8">
    <location>
        <begin position="26"/>
        <end position="31"/>
    </location>
    <ligand>
        <name>ATP</name>
        <dbReference type="ChEBI" id="CHEBI:30616"/>
    </ligand>
</feature>
<sequence length="474" mass="51558">MADSTTPPSTEVTAPQPGPVLAVACSGGRDSMALLHHAVRRLRERIAPADGGLMRQAPQALWVLHVHHGLMAEADAWWAFVEREVAAWQAQGLPVHFKGERLRGRPAVGDSVEAWAREQRYAALARMAVAVGAHVVWLAQHRRDQAETVLLQALRGAGVAGLAAMPAAFDWQGMRFERPWLERSREAIDAEVQRLGLAHVDDSSNGDKRFARNRVRLEALPVLKAVSPSAEEALCDVAQQAADALAVQQAWYQSVRRQVLALQPAETAQADADLGAVCLEAWRRLPGASFQRVFLRLWMDEVCVAQGWPAVGRAPLLALVQGLARQGEQPARSWSLGQGVHAREYRGLLSLTRDAQGAGLADAWQRLQVLPAPLNRAHAAGTEAEHSAPSLPRAALDGAQWRWREGGERFRMGPGRPSRCLRKQFQSQGVPAWAREAPLLWSADGCLLFVPGLGIEGAAQALPGADRVALTWQG</sequence>
<evidence type="ECO:0000256" key="6">
    <source>
        <dbReference type="ARBA" id="ARBA00022840"/>
    </source>
</evidence>
<dbReference type="EMBL" id="SIXI01000006">
    <property type="protein sequence ID" value="TBO28724.1"/>
    <property type="molecule type" value="Genomic_DNA"/>
</dbReference>
<dbReference type="GO" id="GO:0006400">
    <property type="term" value="P:tRNA modification"/>
    <property type="evidence" value="ECO:0007669"/>
    <property type="project" value="UniProtKB-UniRule"/>
</dbReference>
<name>A0A4V2JFE1_9BURK</name>
<dbReference type="InterPro" id="IPR011063">
    <property type="entry name" value="TilS/TtcA_N"/>
</dbReference>
<dbReference type="Proteomes" id="UP000292120">
    <property type="component" value="Unassembled WGS sequence"/>
</dbReference>
<dbReference type="AlphaFoldDB" id="A0A4V2JFE1"/>
<dbReference type="Pfam" id="PF11734">
    <property type="entry name" value="TilS_C"/>
    <property type="match status" value="1"/>
</dbReference>
<dbReference type="PANTHER" id="PTHR43033:SF1">
    <property type="entry name" value="TRNA(ILE)-LYSIDINE SYNTHASE-RELATED"/>
    <property type="match status" value="1"/>
</dbReference>
<dbReference type="HAMAP" id="MF_01161">
    <property type="entry name" value="tRNA_Ile_lys_synt"/>
    <property type="match status" value="1"/>
</dbReference>
<keyword evidence="5 8" id="KW-0547">Nucleotide-binding</keyword>
<keyword evidence="2 8" id="KW-0963">Cytoplasm</keyword>
<dbReference type="PANTHER" id="PTHR43033">
    <property type="entry name" value="TRNA(ILE)-LYSIDINE SYNTHASE-RELATED"/>
    <property type="match status" value="1"/>
</dbReference>
<gene>
    <name evidence="8 10" type="primary">tilS</name>
    <name evidence="10" type="ORF">EYS42_13990</name>
</gene>
<dbReference type="Gene3D" id="3.40.50.620">
    <property type="entry name" value="HUPs"/>
    <property type="match status" value="1"/>
</dbReference>
<dbReference type="NCBIfam" id="TIGR02432">
    <property type="entry name" value="lysidine_TilS_N"/>
    <property type="match status" value="1"/>
</dbReference>
<keyword evidence="6 8" id="KW-0067">ATP-binding</keyword>
<dbReference type="CDD" id="cd01992">
    <property type="entry name" value="TilS_N"/>
    <property type="match status" value="1"/>
</dbReference>
<dbReference type="SMART" id="SM00977">
    <property type="entry name" value="TilS_C"/>
    <property type="match status" value="1"/>
</dbReference>
<dbReference type="NCBIfam" id="TIGR02433">
    <property type="entry name" value="lysidine_TilS_C"/>
    <property type="match status" value="1"/>
</dbReference>
<protein>
    <recommendedName>
        <fullName evidence="8">tRNA(Ile)-lysidine synthase</fullName>
        <ecNumber evidence="8">6.3.4.19</ecNumber>
    </recommendedName>
    <alternativeName>
        <fullName evidence="8">tRNA(Ile)-2-lysyl-cytidine synthase</fullName>
    </alternativeName>
    <alternativeName>
        <fullName evidence="8">tRNA(Ile)-lysidine synthetase</fullName>
    </alternativeName>
</protein>
<keyword evidence="4 8" id="KW-0819">tRNA processing</keyword>
<evidence type="ECO:0000313" key="10">
    <source>
        <dbReference type="EMBL" id="TBO28724.1"/>
    </source>
</evidence>
<proteinExistence type="inferred from homology"/>
<evidence type="ECO:0000256" key="2">
    <source>
        <dbReference type="ARBA" id="ARBA00022490"/>
    </source>
</evidence>
<dbReference type="SUPFAM" id="SSF52402">
    <property type="entry name" value="Adenine nucleotide alpha hydrolases-like"/>
    <property type="match status" value="1"/>
</dbReference>
<comment type="domain">
    <text evidence="8">The N-terminal region contains the highly conserved SGGXDS motif, predicted to be a P-loop motif involved in ATP binding.</text>
</comment>